<reference evidence="1 2" key="1">
    <citation type="submission" date="2018-07" db="EMBL/GenBank/DDBJ databases">
        <title>Genomic Encyclopedia of Type Strains, Phase IV (KMG-IV): sequencing the most valuable type-strain genomes for metagenomic binning, comparative biology and taxonomic classification.</title>
        <authorList>
            <person name="Goeker M."/>
        </authorList>
    </citation>
    <scope>NUCLEOTIDE SEQUENCE [LARGE SCALE GENOMIC DNA]</scope>
    <source>
        <strain evidence="1 2">DSM 27016</strain>
    </source>
</reference>
<gene>
    <name evidence="1" type="ORF">DFR58_13135</name>
</gene>
<dbReference type="OrthoDB" id="1953897at2"/>
<dbReference type="RefSeq" id="WP_114299654.1">
    <property type="nucleotide sequence ID" value="NZ_QPJT01000031.1"/>
</dbReference>
<evidence type="ECO:0000313" key="1">
    <source>
        <dbReference type="EMBL" id="RCX09991.1"/>
    </source>
</evidence>
<dbReference type="EMBL" id="QPJT01000031">
    <property type="protein sequence ID" value="RCX09991.1"/>
    <property type="molecule type" value="Genomic_DNA"/>
</dbReference>
<comment type="caution">
    <text evidence="1">The sequence shown here is derived from an EMBL/GenBank/DDBJ whole genome shotgun (WGS) entry which is preliminary data.</text>
</comment>
<protein>
    <recommendedName>
        <fullName evidence="3">PsbP protein</fullName>
    </recommendedName>
</protein>
<evidence type="ECO:0000313" key="2">
    <source>
        <dbReference type="Proteomes" id="UP000253034"/>
    </source>
</evidence>
<dbReference type="PROSITE" id="PS51257">
    <property type="entry name" value="PROKAR_LIPOPROTEIN"/>
    <property type="match status" value="1"/>
</dbReference>
<dbReference type="Proteomes" id="UP000253034">
    <property type="component" value="Unassembled WGS sequence"/>
</dbReference>
<keyword evidence="2" id="KW-1185">Reference proteome</keyword>
<accession>A0A369ALD8</accession>
<organism evidence="1 2">
    <name type="scientific">Anaerobacterium chartisolvens</name>
    <dbReference type="NCBI Taxonomy" id="1297424"/>
    <lineage>
        <taxon>Bacteria</taxon>
        <taxon>Bacillati</taxon>
        <taxon>Bacillota</taxon>
        <taxon>Clostridia</taxon>
        <taxon>Eubacteriales</taxon>
        <taxon>Oscillospiraceae</taxon>
        <taxon>Anaerobacterium</taxon>
    </lineage>
</organism>
<evidence type="ECO:0008006" key="3">
    <source>
        <dbReference type="Google" id="ProtNLM"/>
    </source>
</evidence>
<name>A0A369ALD8_9FIRM</name>
<proteinExistence type="predicted"/>
<dbReference type="AlphaFoldDB" id="A0A369ALD8"/>
<sequence>MKKKLSFIFSVIAALSLLLTACVFSPKITLGVMENGVYKNNYFGLSVQLPKEWSIQDIESMNQLTESENGSAEGEAKKPDLSQAQNLNFIMASKYPQNQQEAVNPSFICNSENLSFLQNVKTGKDYLESAKTLLIDSQLPYIFEKDIYTEKLGEKDFDVMEAYIQSGSTKVTQRYYSAIIKDYALNFIVTYFDDTSKAEVDNILKTVSFK</sequence>